<proteinExistence type="predicted"/>
<accession>Q18KR4</accession>
<feature type="transmembrane region" description="Helical" evidence="2">
    <location>
        <begin position="35"/>
        <end position="55"/>
    </location>
</feature>
<dbReference type="InterPro" id="IPR018746">
    <property type="entry name" value="DUF2298"/>
</dbReference>
<feature type="transmembrane region" description="Helical" evidence="2">
    <location>
        <begin position="406"/>
        <end position="432"/>
    </location>
</feature>
<evidence type="ECO:0000256" key="1">
    <source>
        <dbReference type="SAM" id="MobiDB-lite"/>
    </source>
</evidence>
<dbReference type="Proteomes" id="UP000001975">
    <property type="component" value="Chromosome"/>
</dbReference>
<dbReference type="HOGENOM" id="CLU_011570_0_0_2"/>
<feature type="transmembrane region" description="Helical" evidence="2">
    <location>
        <begin position="537"/>
        <end position="555"/>
    </location>
</feature>
<feature type="transmembrane region" description="Helical" evidence="2">
    <location>
        <begin position="61"/>
        <end position="87"/>
    </location>
</feature>
<keyword evidence="2" id="KW-0472">Membrane</keyword>
<dbReference type="GeneID" id="4192210"/>
<feature type="transmembrane region" description="Helical" evidence="2">
    <location>
        <begin position="6"/>
        <end position="28"/>
    </location>
</feature>
<feature type="transmembrane region" description="Helical" evidence="2">
    <location>
        <begin position="495"/>
        <end position="525"/>
    </location>
</feature>
<feature type="transmembrane region" description="Helical" evidence="2">
    <location>
        <begin position="452"/>
        <end position="474"/>
    </location>
</feature>
<keyword evidence="4" id="KW-1185">Reference proteome</keyword>
<dbReference type="STRING" id="362976.HQ_1251A"/>
<feature type="transmembrane region" description="Helical" evidence="2">
    <location>
        <begin position="108"/>
        <end position="129"/>
    </location>
</feature>
<feature type="transmembrane region" description="Helical" evidence="2">
    <location>
        <begin position="567"/>
        <end position="589"/>
    </location>
</feature>
<feature type="transmembrane region" description="Helical" evidence="2">
    <location>
        <begin position="228"/>
        <end position="248"/>
    </location>
</feature>
<organism evidence="3 4">
    <name type="scientific">Haloquadratum walsbyi (strain DSM 16790 / HBSQ001)</name>
    <dbReference type="NCBI Taxonomy" id="362976"/>
    <lineage>
        <taxon>Archaea</taxon>
        <taxon>Methanobacteriati</taxon>
        <taxon>Methanobacteriota</taxon>
        <taxon>Stenosarchaea group</taxon>
        <taxon>Halobacteria</taxon>
        <taxon>Halobacteriales</taxon>
        <taxon>Haloferacaceae</taxon>
        <taxon>Haloquadratum</taxon>
    </lineage>
</organism>
<dbReference type="eggNOG" id="arCOG00563">
    <property type="taxonomic scope" value="Archaea"/>
</dbReference>
<dbReference type="RefSeq" id="WP_011570541.1">
    <property type="nucleotide sequence ID" value="NC_008212.1"/>
</dbReference>
<evidence type="ECO:0000256" key="2">
    <source>
        <dbReference type="SAM" id="Phobius"/>
    </source>
</evidence>
<sequence length="839" mass="90216">MEYIIIARWLIMYAAIFLFGLPIAARLLPMTSSRGVGLAVPIGLLLISFPAYWVGHLPGGWGLPALLAGTVVLVVSAGLAIIDFSKLRNEQKRIQIRFTQAMRPSRRAISDTVVVFVASFAFIILIRAFDPAVIPIGGEKFLDFGLLKTLSRSSSLPPTDFWFAGEPVKYYYGGHLTTILLGWLTETPPRFAYNIALAGYYATLVTAAFEVSGAIAEANGHARRVGGTIGAFFTGIAGNLLTAARLTVASLPASLERQATGIIAQQTGDSAQNINTALQSFSYWDASRVIDGTINEFPLFAWLNGDLHAHMLSTQTLLLGVGIGYAYYRTSRYKKRRRQILVFGAIPLTAAWQAVQNTWGFPSIIALGGLAILVAPTHPVTLLPWSEYPREAPRTNSHIDRIYYEIIRIGWTVGITLICGAIAVGFAAPFLFETATGGGQRTIEFLAPTMRSSIAGLLLVHGAFIIVILGYLYTQLSDQLSADSQSRARVVTGSILLVGGFAVLTWWLNLPVIIITLPVLVAALIGARITHTVGYEAVLIIGGAGLITLVEIMYLNEQAGPGRMNTVFKTYAQVWVLWAAAMGIAIPGLRRAQTPPNSSSSPSSPSSTEQLSSEPDTSSSPTATVTATTQADSPTSIGENLQSAELFGSITQSIISVVIACLIISTSMYGVLAIGGHLAAGPPPGGPTLDATEFVDRAHPTEAVAIDWIDNRRGQPTLLEAPGTTRYHDDSRARATYSWYGNPAASLTGVPTVAGWNHEVGYRGQAAYRDRVSDVDLMYTSNASTRATLFDKYNITYIWVGPGEQARYDNISFSMNAVSVAHHSGNVTIYAVDQSDFPS</sequence>
<evidence type="ECO:0000313" key="4">
    <source>
        <dbReference type="Proteomes" id="UP000001975"/>
    </source>
</evidence>
<feature type="region of interest" description="Disordered" evidence="1">
    <location>
        <begin position="592"/>
        <end position="636"/>
    </location>
</feature>
<dbReference type="AlphaFoldDB" id="Q18KR4"/>
<feature type="transmembrane region" description="Helical" evidence="2">
    <location>
        <begin position="191"/>
        <end position="216"/>
    </location>
</feature>
<dbReference type="EMBL" id="AM180088">
    <property type="protein sequence ID" value="CAJ51380.1"/>
    <property type="molecule type" value="Genomic_DNA"/>
</dbReference>
<dbReference type="PANTHER" id="PTHR10790:SF51">
    <property type="entry name" value="TETRATRICOPEPTIDE REPEAT PROTEIN"/>
    <property type="match status" value="1"/>
</dbReference>
<gene>
    <name evidence="3" type="ordered locus">HQ_1251A</name>
</gene>
<keyword evidence="2" id="KW-0812">Transmembrane</keyword>
<reference evidence="3 4" key="1">
    <citation type="journal article" date="2006" name="BMC Genomics">
        <title>The genome of the square archaeon Haloquadratum walsbyi: life at the limits of water activity.</title>
        <authorList>
            <person name="Bolhuis H.H."/>
            <person name="Palm P.P."/>
            <person name="Wende A.W."/>
            <person name="Falb M.M."/>
            <person name="Rampp M.M."/>
            <person name="Rodriguez-Valera F.F."/>
            <person name="Pfeiffer F.F."/>
            <person name="Oesterhelt D.D."/>
        </authorList>
    </citation>
    <scope>NUCLEOTIDE SEQUENCE [LARGE SCALE GENOMIC DNA]</scope>
    <source>
        <strain evidence="4">DSM 16790 / HBSQ001</strain>
    </source>
</reference>
<name>Q18KR4_HALWD</name>
<feature type="compositionally biased region" description="Low complexity" evidence="1">
    <location>
        <begin position="593"/>
        <end position="631"/>
    </location>
</feature>
<protein>
    <submittedName>
        <fullName evidence="3">DUF2298 family protein</fullName>
    </submittedName>
</protein>
<feature type="transmembrane region" description="Helical" evidence="2">
    <location>
        <begin position="650"/>
        <end position="672"/>
    </location>
</feature>
<dbReference type="KEGG" id="hwa:HQ_1251A"/>
<evidence type="ECO:0000313" key="3">
    <source>
        <dbReference type="EMBL" id="CAJ51380.1"/>
    </source>
</evidence>
<keyword evidence="2" id="KW-1133">Transmembrane helix</keyword>
<feature type="transmembrane region" description="Helical" evidence="2">
    <location>
        <begin position="361"/>
        <end position="385"/>
    </location>
</feature>
<dbReference type="Pfam" id="PF10060">
    <property type="entry name" value="DUF2298"/>
    <property type="match status" value="1"/>
</dbReference>
<feature type="transmembrane region" description="Helical" evidence="2">
    <location>
        <begin position="307"/>
        <end position="328"/>
    </location>
</feature>
<dbReference type="NCBIfam" id="TIGR03662">
    <property type="entry name" value="Chlor_Arch_YYY"/>
    <property type="match status" value="1"/>
</dbReference>
<dbReference type="PANTHER" id="PTHR10790">
    <property type="entry name" value="TPR-DOMAIN CONTAINING PROTEIN"/>
    <property type="match status" value="1"/>
</dbReference>